<sequence>ILEFDATDEELRFIIEKLERITLKEISFDAVFDKVICSDSSKTIFVLPNKNGNEILKKLLIKIRKQIKGDSNKSNAHLTIGRKLKPEHLKKSKNIFSDIKFDFHCNRIALRKLDENIGQFEIIKIFPFHGKSCTETTEQLFFEF</sequence>
<feature type="non-terminal residue" evidence="1">
    <location>
        <position position="1"/>
    </location>
</feature>
<proteinExistence type="predicted"/>
<evidence type="ECO:0000313" key="2">
    <source>
        <dbReference type="Proteomes" id="UP000256512"/>
    </source>
</evidence>
<evidence type="ECO:0000313" key="1">
    <source>
        <dbReference type="EMBL" id="REC51618.1"/>
    </source>
</evidence>
<dbReference type="RefSeq" id="WP_157969181.1">
    <property type="nucleotide sequence ID" value="NZ_QNVS01000072.1"/>
</dbReference>
<protein>
    <recommendedName>
        <fullName evidence="3">2'-5' RNA ligase family protein</fullName>
    </recommendedName>
</protein>
<organism evidence="1 2">
    <name type="scientific">Chryseobacterium piscium</name>
    <dbReference type="NCBI Taxonomy" id="333702"/>
    <lineage>
        <taxon>Bacteria</taxon>
        <taxon>Pseudomonadati</taxon>
        <taxon>Bacteroidota</taxon>
        <taxon>Flavobacteriia</taxon>
        <taxon>Flavobacteriales</taxon>
        <taxon>Weeksellaceae</taxon>
        <taxon>Chryseobacterium group</taxon>
        <taxon>Chryseobacterium</taxon>
    </lineage>
</organism>
<comment type="caution">
    <text evidence="1">The sequence shown here is derived from an EMBL/GenBank/DDBJ whole genome shotgun (WGS) entry which is preliminary data.</text>
</comment>
<reference evidence="1 2" key="1">
    <citation type="journal article" date="2006" name="Int. J. Syst. Evol. Microbiol.">
        <title>Chryseobacterium piscium sp. nov., isolated from fish of the South Atlantic Ocean off South Africa.</title>
        <authorList>
            <person name="de Beer H."/>
            <person name="Hugo C.J."/>
            <person name="Jooste P.J."/>
            <person name="Vancanneyt M."/>
            <person name="Coenye T."/>
            <person name="Vandamme P."/>
        </authorList>
    </citation>
    <scope>NUCLEOTIDE SEQUENCE [LARGE SCALE GENOMIC DNA]</scope>
    <source>
        <strain evidence="1 2">CCUG 51923</strain>
    </source>
</reference>
<gene>
    <name evidence="1" type="ORF">DRF62_17080</name>
</gene>
<name>A0A3D9BDX9_9FLAO</name>
<evidence type="ECO:0008006" key="3">
    <source>
        <dbReference type="Google" id="ProtNLM"/>
    </source>
</evidence>
<dbReference type="EMBL" id="QNVS01000072">
    <property type="protein sequence ID" value="REC51618.1"/>
    <property type="molecule type" value="Genomic_DNA"/>
</dbReference>
<accession>A0A3D9BDX9</accession>
<dbReference type="Gene3D" id="3.90.1140.10">
    <property type="entry name" value="Cyclic phosphodiesterase"/>
    <property type="match status" value="1"/>
</dbReference>
<keyword evidence="2" id="KW-1185">Reference proteome</keyword>
<dbReference type="Proteomes" id="UP000256512">
    <property type="component" value="Unassembled WGS sequence"/>
</dbReference>
<dbReference type="AlphaFoldDB" id="A0A3D9BDX9"/>